<evidence type="ECO:0000313" key="5">
    <source>
        <dbReference type="Proteomes" id="UP000708208"/>
    </source>
</evidence>
<comment type="similarity">
    <text evidence="1">Belongs to the heat shock protein 70 family.</text>
</comment>
<keyword evidence="5" id="KW-1185">Reference proteome</keyword>
<evidence type="ECO:0000256" key="2">
    <source>
        <dbReference type="ARBA" id="ARBA00022741"/>
    </source>
</evidence>
<dbReference type="GO" id="GO:0005524">
    <property type="term" value="F:ATP binding"/>
    <property type="evidence" value="ECO:0007669"/>
    <property type="project" value="UniProtKB-KW"/>
</dbReference>
<dbReference type="Proteomes" id="UP000708208">
    <property type="component" value="Unassembled WGS sequence"/>
</dbReference>
<dbReference type="AlphaFoldDB" id="A0A8J2IZW1"/>
<organism evidence="4 5">
    <name type="scientific">Allacma fusca</name>
    <dbReference type="NCBI Taxonomy" id="39272"/>
    <lineage>
        <taxon>Eukaryota</taxon>
        <taxon>Metazoa</taxon>
        <taxon>Ecdysozoa</taxon>
        <taxon>Arthropoda</taxon>
        <taxon>Hexapoda</taxon>
        <taxon>Collembola</taxon>
        <taxon>Symphypleona</taxon>
        <taxon>Sminthuridae</taxon>
        <taxon>Allacma</taxon>
    </lineage>
</organism>
<evidence type="ECO:0000313" key="4">
    <source>
        <dbReference type="EMBL" id="CAG7665542.1"/>
    </source>
</evidence>
<name>A0A8J2IZW1_9HEXA</name>
<dbReference type="InterPro" id="IPR013126">
    <property type="entry name" value="Hsp_70_fam"/>
</dbReference>
<evidence type="ECO:0000256" key="3">
    <source>
        <dbReference type="ARBA" id="ARBA00022840"/>
    </source>
</evidence>
<dbReference type="Pfam" id="PF00012">
    <property type="entry name" value="HSP70"/>
    <property type="match status" value="1"/>
</dbReference>
<protein>
    <submittedName>
        <fullName evidence="4">Uncharacterized protein</fullName>
    </submittedName>
</protein>
<sequence length="586" mass="67100">MNFFKRLILPKQEFVIFLGEEYTEVYINNGNNNHVQLVQPGKTQWHHEVFTPLNPNNAREDSTGKLAEEKQNVKTAVLDALIQIGNANMSEEDMGTDQTGIALMGNVYTATEIILKILQQIKQQCESGFSYLVRKAIVIAPSSVCRDQNEAFKQICLSAGIKALAVVNQHFVISYQHFLLNSRLRLCTCLVLNSSSRDVNISLITIDNHQNAVQTTVKNLTLNNIIHKCGDPLIEYYLKELKSKYLLDFDKLERSDESSRWSIMKKTEVKLKCYEASRSFLMPNAPSSVVLKLFNQNETLPDFIFTHEISTLKEKNGLEIKIPRNLFDSLNKKLYKNCIKEVQPFLEAGNTKLDRITDFTLVNFGLENRLTMQISKLLKKDIQIIKLDLVPGNTDIIRTALSIYDLQERNILKMNENSDEVMIPSVDSDSMTTETTLPREEVLRLATKIYLGLMEIKIPQSKSVRLSTKHKYHKQCVESTLATLQNGMLAPIHEDVLAKIQWRLNESYFQKYVLDQEEIQHLKVKELIDNCPSHSTSSLSDEDSMHKNCRTHRASFNDEPKSLLLKVSTRNSSVRFKICSSVQFEQ</sequence>
<proteinExistence type="inferred from homology"/>
<dbReference type="EMBL" id="CAJVCH010009021">
    <property type="protein sequence ID" value="CAG7665542.1"/>
    <property type="molecule type" value="Genomic_DNA"/>
</dbReference>
<accession>A0A8J2IZW1</accession>
<reference evidence="4" key="1">
    <citation type="submission" date="2021-06" db="EMBL/GenBank/DDBJ databases">
        <authorList>
            <person name="Hodson N. C."/>
            <person name="Mongue J. A."/>
            <person name="Jaron S. K."/>
        </authorList>
    </citation>
    <scope>NUCLEOTIDE SEQUENCE</scope>
</reference>
<keyword evidence="2" id="KW-0547">Nucleotide-binding</keyword>
<keyword evidence="3" id="KW-0067">ATP-binding</keyword>
<gene>
    <name evidence="4" type="ORF">AFUS01_LOCUS1625</name>
</gene>
<comment type="caution">
    <text evidence="4">The sequence shown here is derived from an EMBL/GenBank/DDBJ whole genome shotgun (WGS) entry which is preliminary data.</text>
</comment>
<evidence type="ECO:0000256" key="1">
    <source>
        <dbReference type="ARBA" id="ARBA00007381"/>
    </source>
</evidence>
<dbReference type="GO" id="GO:0140662">
    <property type="term" value="F:ATP-dependent protein folding chaperone"/>
    <property type="evidence" value="ECO:0007669"/>
    <property type="project" value="InterPro"/>
</dbReference>